<dbReference type="EMBL" id="JAAGNZ010000002">
    <property type="protein sequence ID" value="NEU69602.1"/>
    <property type="molecule type" value="Genomic_DNA"/>
</dbReference>
<dbReference type="PANTHER" id="PTHR48079:SF6">
    <property type="entry name" value="NAD(P)-BINDING DOMAIN-CONTAINING PROTEIN-RELATED"/>
    <property type="match status" value="1"/>
</dbReference>
<evidence type="ECO:0000313" key="3">
    <source>
        <dbReference type="Proteomes" id="UP000477386"/>
    </source>
</evidence>
<dbReference type="SUPFAM" id="SSF51735">
    <property type="entry name" value="NAD(P)-binding Rossmann-fold domains"/>
    <property type="match status" value="1"/>
</dbReference>
<organism evidence="2 3">
    <name type="scientific">Spirosoma agri</name>
    <dbReference type="NCBI Taxonomy" id="1987381"/>
    <lineage>
        <taxon>Bacteria</taxon>
        <taxon>Pseudomonadati</taxon>
        <taxon>Bacteroidota</taxon>
        <taxon>Cytophagia</taxon>
        <taxon>Cytophagales</taxon>
        <taxon>Cytophagaceae</taxon>
        <taxon>Spirosoma</taxon>
    </lineage>
</organism>
<dbReference type="GO" id="GO:0005737">
    <property type="term" value="C:cytoplasm"/>
    <property type="evidence" value="ECO:0007669"/>
    <property type="project" value="TreeGrafter"/>
</dbReference>
<protein>
    <submittedName>
        <fullName evidence="2">NAD-dependent epimerase/dehydratase family protein</fullName>
    </submittedName>
</protein>
<feature type="domain" description="NAD-dependent epimerase/dehydratase" evidence="1">
    <location>
        <begin position="4"/>
        <end position="209"/>
    </location>
</feature>
<reference evidence="2 3" key="1">
    <citation type="submission" date="2020-02" db="EMBL/GenBank/DDBJ databases">
        <title>Draft genome sequence of two Spirosoma agri KCTC 52727 and Spirosoma terrae KCTC 52035.</title>
        <authorList>
            <person name="Rojas J."/>
            <person name="Ambika Manirajan B."/>
            <person name="Ratering S."/>
            <person name="Suarez C."/>
            <person name="Schnell S."/>
        </authorList>
    </citation>
    <scope>NUCLEOTIDE SEQUENCE [LARGE SCALE GENOMIC DNA]</scope>
    <source>
        <strain evidence="2 3">KCTC 52727</strain>
    </source>
</reference>
<keyword evidence="3" id="KW-1185">Reference proteome</keyword>
<dbReference type="Proteomes" id="UP000477386">
    <property type="component" value="Unassembled WGS sequence"/>
</dbReference>
<dbReference type="InterPro" id="IPR051783">
    <property type="entry name" value="NAD(P)-dependent_oxidoreduct"/>
</dbReference>
<dbReference type="InterPro" id="IPR036291">
    <property type="entry name" value="NAD(P)-bd_dom_sf"/>
</dbReference>
<dbReference type="Gene3D" id="3.40.50.720">
    <property type="entry name" value="NAD(P)-binding Rossmann-like Domain"/>
    <property type="match status" value="1"/>
</dbReference>
<evidence type="ECO:0000313" key="2">
    <source>
        <dbReference type="EMBL" id="NEU69602.1"/>
    </source>
</evidence>
<proteinExistence type="predicted"/>
<dbReference type="PANTHER" id="PTHR48079">
    <property type="entry name" value="PROTEIN YEEZ"/>
    <property type="match status" value="1"/>
</dbReference>
<dbReference type="Pfam" id="PF01370">
    <property type="entry name" value="Epimerase"/>
    <property type="match status" value="1"/>
</dbReference>
<dbReference type="AlphaFoldDB" id="A0A6M0INS0"/>
<sequence length="304" mass="32996">MNLLLTGASGFLGSRILNELELRHTVTTLGRQDLGSSHICCDMTDKEPDLADRSIDVVVNCAGKAHSVPRNSRERADYERVNVQGTSRLLTALETCSTLPQSIVHISTVLVYGRAEGNLLDEQTTLDASDAYGSSKLRAETVVREWGNKNGVRVTILRLPLVVAEPLNGNLATMKKAIQRGYYVRIGDGEARRSMVRADDVAAVIVRAAGVGGTFNLTDGHHPSVRALEQAIARTIGRERMPTVSLSTAKAIARIGDGINACIGRRFPLDSIALRKLTGSLTFSDEAARLHLGWNPRSVLDVFR</sequence>
<dbReference type="RefSeq" id="WP_164042080.1">
    <property type="nucleotide sequence ID" value="NZ_JAAGNZ010000002.1"/>
</dbReference>
<gene>
    <name evidence="2" type="ORF">GK091_22165</name>
</gene>
<evidence type="ECO:0000259" key="1">
    <source>
        <dbReference type="Pfam" id="PF01370"/>
    </source>
</evidence>
<accession>A0A6M0INS0</accession>
<name>A0A6M0INS0_9BACT</name>
<dbReference type="InterPro" id="IPR001509">
    <property type="entry name" value="Epimerase_deHydtase"/>
</dbReference>
<comment type="caution">
    <text evidence="2">The sequence shown here is derived from an EMBL/GenBank/DDBJ whole genome shotgun (WGS) entry which is preliminary data.</text>
</comment>
<dbReference type="GO" id="GO:0004029">
    <property type="term" value="F:aldehyde dehydrogenase (NAD+) activity"/>
    <property type="evidence" value="ECO:0007669"/>
    <property type="project" value="TreeGrafter"/>
</dbReference>